<name>A0ACB8TEC6_9AGAM</name>
<dbReference type="EMBL" id="MU277192">
    <property type="protein sequence ID" value="KAI0066730.1"/>
    <property type="molecule type" value="Genomic_DNA"/>
</dbReference>
<gene>
    <name evidence="1" type="ORF">BV25DRAFT_1912768</name>
</gene>
<evidence type="ECO:0000313" key="2">
    <source>
        <dbReference type="Proteomes" id="UP000814140"/>
    </source>
</evidence>
<protein>
    <submittedName>
        <fullName evidence="1">Uncharacterized protein</fullName>
    </submittedName>
</protein>
<sequence>MASDPVLALPPGDCCVKGFKYTGNPTGSLETITGLTTYIARPAGLDKAERYEHIILYFPDIFGPLHLNNQLIMDALAYGGYLVVAPDYFEGDPIFPHLEEDPNFDIMTWIMPKRVRADNLIEPWIEAVKAKFGTADTKYAAVGEPAPVQSYSFLFQLCFRGYCFGAPDVLNLTAGNWIKAGAIVHPALLSESHFKNSRLPVLIQACDDHQFGRAARHRAEDLLAEEPEAPHHVEVFAGFPHGFAARGDMSKPITRWGRDRSTNGIIDWFDQFLKNGAVLEPNHGSAM</sequence>
<accession>A0ACB8TEC6</accession>
<organism evidence="1 2">
    <name type="scientific">Artomyces pyxidatus</name>
    <dbReference type="NCBI Taxonomy" id="48021"/>
    <lineage>
        <taxon>Eukaryota</taxon>
        <taxon>Fungi</taxon>
        <taxon>Dikarya</taxon>
        <taxon>Basidiomycota</taxon>
        <taxon>Agaricomycotina</taxon>
        <taxon>Agaricomycetes</taxon>
        <taxon>Russulales</taxon>
        <taxon>Auriscalpiaceae</taxon>
        <taxon>Artomyces</taxon>
    </lineage>
</organism>
<comment type="caution">
    <text evidence="1">The sequence shown here is derived from an EMBL/GenBank/DDBJ whole genome shotgun (WGS) entry which is preliminary data.</text>
</comment>
<proteinExistence type="predicted"/>
<reference evidence="1" key="2">
    <citation type="journal article" date="2022" name="New Phytol.">
        <title>Evolutionary transition to the ectomycorrhizal habit in the genomes of a hyperdiverse lineage of mushroom-forming fungi.</title>
        <authorList>
            <person name="Looney B."/>
            <person name="Miyauchi S."/>
            <person name="Morin E."/>
            <person name="Drula E."/>
            <person name="Courty P.E."/>
            <person name="Kohler A."/>
            <person name="Kuo A."/>
            <person name="LaButti K."/>
            <person name="Pangilinan J."/>
            <person name="Lipzen A."/>
            <person name="Riley R."/>
            <person name="Andreopoulos W."/>
            <person name="He G."/>
            <person name="Johnson J."/>
            <person name="Nolan M."/>
            <person name="Tritt A."/>
            <person name="Barry K.W."/>
            <person name="Grigoriev I.V."/>
            <person name="Nagy L.G."/>
            <person name="Hibbett D."/>
            <person name="Henrissat B."/>
            <person name="Matheny P.B."/>
            <person name="Labbe J."/>
            <person name="Martin F.M."/>
        </authorList>
    </citation>
    <scope>NUCLEOTIDE SEQUENCE</scope>
    <source>
        <strain evidence="1">HHB10654</strain>
    </source>
</reference>
<dbReference type="Proteomes" id="UP000814140">
    <property type="component" value="Unassembled WGS sequence"/>
</dbReference>
<evidence type="ECO:0000313" key="1">
    <source>
        <dbReference type="EMBL" id="KAI0066730.1"/>
    </source>
</evidence>
<reference evidence="1" key="1">
    <citation type="submission" date="2021-03" db="EMBL/GenBank/DDBJ databases">
        <authorList>
            <consortium name="DOE Joint Genome Institute"/>
            <person name="Ahrendt S."/>
            <person name="Looney B.P."/>
            <person name="Miyauchi S."/>
            <person name="Morin E."/>
            <person name="Drula E."/>
            <person name="Courty P.E."/>
            <person name="Chicoki N."/>
            <person name="Fauchery L."/>
            <person name="Kohler A."/>
            <person name="Kuo A."/>
            <person name="Labutti K."/>
            <person name="Pangilinan J."/>
            <person name="Lipzen A."/>
            <person name="Riley R."/>
            <person name="Andreopoulos W."/>
            <person name="He G."/>
            <person name="Johnson J."/>
            <person name="Barry K.W."/>
            <person name="Grigoriev I.V."/>
            <person name="Nagy L."/>
            <person name="Hibbett D."/>
            <person name="Henrissat B."/>
            <person name="Matheny P.B."/>
            <person name="Labbe J."/>
            <person name="Martin F."/>
        </authorList>
    </citation>
    <scope>NUCLEOTIDE SEQUENCE</scope>
    <source>
        <strain evidence="1">HHB10654</strain>
    </source>
</reference>
<keyword evidence="2" id="KW-1185">Reference proteome</keyword>